<evidence type="ECO:0000259" key="2">
    <source>
        <dbReference type="Pfam" id="PF00534"/>
    </source>
</evidence>
<keyword evidence="4" id="KW-0808">Transferase</keyword>
<proteinExistence type="predicted"/>
<accession>A0ABD6D5Y0</accession>
<evidence type="ECO:0000256" key="1">
    <source>
        <dbReference type="SAM" id="MobiDB-lite"/>
    </source>
</evidence>
<dbReference type="CDD" id="cd03801">
    <property type="entry name" value="GT4_PimA-like"/>
    <property type="match status" value="1"/>
</dbReference>
<organism evidence="4 5">
    <name type="scientific">Halohasta litorea</name>
    <dbReference type="NCBI Taxonomy" id="869891"/>
    <lineage>
        <taxon>Archaea</taxon>
        <taxon>Methanobacteriati</taxon>
        <taxon>Methanobacteriota</taxon>
        <taxon>Stenosarchaea group</taxon>
        <taxon>Halobacteria</taxon>
        <taxon>Halobacteriales</taxon>
        <taxon>Haloferacaceae</taxon>
        <taxon>Halohasta</taxon>
    </lineage>
</organism>
<dbReference type="InterPro" id="IPR001296">
    <property type="entry name" value="Glyco_trans_1"/>
</dbReference>
<feature type="domain" description="Glycosyl transferase family 1" evidence="2">
    <location>
        <begin position="202"/>
        <end position="351"/>
    </location>
</feature>
<evidence type="ECO:0000313" key="4">
    <source>
        <dbReference type="EMBL" id="MFD1641497.1"/>
    </source>
</evidence>
<evidence type="ECO:0000313" key="5">
    <source>
        <dbReference type="Proteomes" id="UP001597052"/>
    </source>
</evidence>
<reference evidence="4 5" key="1">
    <citation type="journal article" date="2019" name="Int. J. Syst. Evol. Microbiol.">
        <title>The Global Catalogue of Microorganisms (GCM) 10K type strain sequencing project: providing services to taxonomists for standard genome sequencing and annotation.</title>
        <authorList>
            <consortium name="The Broad Institute Genomics Platform"/>
            <consortium name="The Broad Institute Genome Sequencing Center for Infectious Disease"/>
            <person name="Wu L."/>
            <person name="Ma J."/>
        </authorList>
    </citation>
    <scope>NUCLEOTIDE SEQUENCE [LARGE SCALE GENOMIC DNA]</scope>
    <source>
        <strain evidence="4 5">CGMCC 1.10593</strain>
    </source>
</reference>
<dbReference type="EC" id="2.4.-.-" evidence="4"/>
<evidence type="ECO:0000259" key="3">
    <source>
        <dbReference type="Pfam" id="PF13439"/>
    </source>
</evidence>
<protein>
    <submittedName>
        <fullName evidence="4">Glycosyltransferase family 4 protein</fullName>
        <ecNumber evidence="4">2.4.-.-</ecNumber>
    </submittedName>
</protein>
<dbReference type="InterPro" id="IPR050194">
    <property type="entry name" value="Glycosyltransferase_grp1"/>
</dbReference>
<dbReference type="PANTHER" id="PTHR45947">
    <property type="entry name" value="SULFOQUINOVOSYL TRANSFERASE SQD2"/>
    <property type="match status" value="1"/>
</dbReference>
<dbReference type="Pfam" id="PF13439">
    <property type="entry name" value="Glyco_transf_4"/>
    <property type="match status" value="1"/>
</dbReference>
<dbReference type="AlphaFoldDB" id="A0ABD6D5Y0"/>
<comment type="caution">
    <text evidence="4">The sequence shown here is derived from an EMBL/GenBank/DDBJ whole genome shotgun (WGS) entry which is preliminary data.</text>
</comment>
<dbReference type="EMBL" id="JBHUDM010000002">
    <property type="protein sequence ID" value="MFD1641497.1"/>
    <property type="molecule type" value="Genomic_DNA"/>
</dbReference>
<dbReference type="GO" id="GO:0016757">
    <property type="term" value="F:glycosyltransferase activity"/>
    <property type="evidence" value="ECO:0007669"/>
    <property type="project" value="UniProtKB-KW"/>
</dbReference>
<name>A0ABD6D5Y0_9EURY</name>
<keyword evidence="4" id="KW-0328">Glycosyltransferase</keyword>
<dbReference type="Pfam" id="PF00534">
    <property type="entry name" value="Glycos_transf_1"/>
    <property type="match status" value="1"/>
</dbReference>
<dbReference type="PANTHER" id="PTHR45947:SF3">
    <property type="entry name" value="SULFOQUINOVOSYL TRANSFERASE SQD2"/>
    <property type="match status" value="1"/>
</dbReference>
<dbReference type="RefSeq" id="WP_256396899.1">
    <property type="nucleotide sequence ID" value="NZ_JANHDJ010000005.1"/>
</dbReference>
<feature type="region of interest" description="Disordered" evidence="1">
    <location>
        <begin position="1"/>
        <end position="21"/>
    </location>
</feature>
<dbReference type="Proteomes" id="UP001597052">
    <property type="component" value="Unassembled WGS sequence"/>
</dbReference>
<feature type="domain" description="Glycosyltransferase subfamily 4-like N-terminal" evidence="3">
    <location>
        <begin position="48"/>
        <end position="184"/>
    </location>
</feature>
<dbReference type="SUPFAM" id="SSF53756">
    <property type="entry name" value="UDP-Glycosyltransferase/glycogen phosphorylase"/>
    <property type="match status" value="1"/>
</dbReference>
<keyword evidence="5" id="KW-1185">Reference proteome</keyword>
<gene>
    <name evidence="4" type="ORF">ACFSBW_06375</name>
</gene>
<sequence length="377" mass="41202">MTDRTGELLTEADNPAETSQSEQTRVFWPFFIGTDNPISYLYQQIAPKFDAGEFDITVLASGGDGQLEADNVRTIPAAEFYTWAGRLTLARHAIESYDLLHTGGIPALHYPVALLARLRNPTATHVHTYRIDADPDSDRTPTALRRRLGRRATITTAVSEHTAGTVRSTFGLDPVVIYNAVDTAQFHPDYERTPLLERYGADRPVFVFVGSFERRKHPLDVISVAKQVPEATFLLIGGGGTQDRDELVADRAANVDNAHVVGRVPKDRLPAVYANADGLLFPSTMEGCPNVVLEAFASGTPVVGYNATSMPELVVDGQRGYLADSGDVRGLIDGVRSVIADSTNRLGDNARGYVHRNHTFETVAQQYADVYRTALGD</sequence>
<dbReference type="InterPro" id="IPR028098">
    <property type="entry name" value="Glyco_trans_4-like_N"/>
</dbReference>
<dbReference type="Gene3D" id="3.40.50.2000">
    <property type="entry name" value="Glycogen Phosphorylase B"/>
    <property type="match status" value="2"/>
</dbReference>